<dbReference type="EMBL" id="LNYE01000023">
    <property type="protein sequence ID" value="KTD09229.1"/>
    <property type="molecule type" value="Genomic_DNA"/>
</dbReference>
<dbReference type="STRING" id="45066.Lgra_2464"/>
<dbReference type="Proteomes" id="UP000054691">
    <property type="component" value="Unassembled WGS sequence"/>
</dbReference>
<dbReference type="EMBL" id="UGOB01000001">
    <property type="protein sequence ID" value="STX45518.1"/>
    <property type="molecule type" value="Genomic_DNA"/>
</dbReference>
<name>A0A378JES0_9GAMM</name>
<accession>A0A378JES0</accession>
<dbReference type="AlphaFoldDB" id="A0A378JES0"/>
<proteinExistence type="predicted"/>
<gene>
    <name evidence="1" type="ORF">Lgra_2464</name>
    <name evidence="2" type="ORF">NCTC12388_02256</name>
</gene>
<evidence type="ECO:0000313" key="4">
    <source>
        <dbReference type="Proteomes" id="UP000254476"/>
    </source>
</evidence>
<organism evidence="2 4">
    <name type="scientific">Legionella gratiana</name>
    <dbReference type="NCBI Taxonomy" id="45066"/>
    <lineage>
        <taxon>Bacteria</taxon>
        <taxon>Pseudomonadati</taxon>
        <taxon>Pseudomonadota</taxon>
        <taxon>Gammaproteobacteria</taxon>
        <taxon>Legionellales</taxon>
        <taxon>Legionellaceae</taxon>
        <taxon>Legionella</taxon>
    </lineage>
</organism>
<protein>
    <submittedName>
        <fullName evidence="2">Uncharacterized protein</fullName>
    </submittedName>
</protein>
<keyword evidence="3" id="KW-1185">Reference proteome</keyword>
<evidence type="ECO:0000313" key="2">
    <source>
        <dbReference type="EMBL" id="STX45518.1"/>
    </source>
</evidence>
<evidence type="ECO:0000313" key="1">
    <source>
        <dbReference type="EMBL" id="KTD09229.1"/>
    </source>
</evidence>
<sequence length="81" mass="9395">MLKLRLFQKISFIPDLTVEDIFCFVEITQIRHIIKEAEKTFLIKDKQKEPTADVCLYMPVIVLLTNSICFGTMTNNTILDT</sequence>
<reference evidence="1 3" key="1">
    <citation type="submission" date="2015-11" db="EMBL/GenBank/DDBJ databases">
        <title>Genomic analysis of 38 Legionella species identifies large and diverse effector repertoires.</title>
        <authorList>
            <person name="Burstein D."/>
            <person name="Amaro F."/>
            <person name="Zusman T."/>
            <person name="Lifshitz Z."/>
            <person name="Cohen O."/>
            <person name="Gilbert J.A."/>
            <person name="Pupko T."/>
            <person name="Shuman H.A."/>
            <person name="Segal G."/>
        </authorList>
    </citation>
    <scope>NUCLEOTIDE SEQUENCE [LARGE SCALE GENOMIC DNA]</scope>
    <source>
        <strain evidence="1 3">Lyon 8420412</strain>
    </source>
</reference>
<reference evidence="2 4" key="2">
    <citation type="submission" date="2018-06" db="EMBL/GenBank/DDBJ databases">
        <authorList>
            <consortium name="Pathogen Informatics"/>
            <person name="Doyle S."/>
        </authorList>
    </citation>
    <scope>NUCLEOTIDE SEQUENCE [LARGE SCALE GENOMIC DNA]</scope>
    <source>
        <strain evidence="2 4">NCTC12388</strain>
    </source>
</reference>
<dbReference type="Proteomes" id="UP000254476">
    <property type="component" value="Unassembled WGS sequence"/>
</dbReference>
<evidence type="ECO:0000313" key="3">
    <source>
        <dbReference type="Proteomes" id="UP000054691"/>
    </source>
</evidence>